<feature type="transmembrane region" description="Helical" evidence="1">
    <location>
        <begin position="35"/>
        <end position="53"/>
    </location>
</feature>
<organism evidence="2 3">
    <name type="scientific">Rhizobium lusitanum</name>
    <dbReference type="NCBI Taxonomy" id="293958"/>
    <lineage>
        <taxon>Bacteria</taxon>
        <taxon>Pseudomonadati</taxon>
        <taxon>Pseudomonadota</taxon>
        <taxon>Alphaproteobacteria</taxon>
        <taxon>Hyphomicrobiales</taxon>
        <taxon>Rhizobiaceae</taxon>
        <taxon>Rhizobium/Agrobacterium group</taxon>
        <taxon>Rhizobium</taxon>
    </lineage>
</organism>
<dbReference type="RefSeq" id="WP_092574910.1">
    <property type="nucleotide sequence ID" value="NZ_FMAF01000012.1"/>
</dbReference>
<feature type="transmembrane region" description="Helical" evidence="1">
    <location>
        <begin position="60"/>
        <end position="80"/>
    </location>
</feature>
<reference evidence="3" key="1">
    <citation type="submission" date="2016-08" db="EMBL/GenBank/DDBJ databases">
        <authorList>
            <person name="Varghese N."/>
            <person name="Submissions Spin"/>
        </authorList>
    </citation>
    <scope>NUCLEOTIDE SEQUENCE [LARGE SCALE GENOMIC DNA]</scope>
    <source>
        <strain evidence="3">P1-7</strain>
    </source>
</reference>
<sequence length="142" mass="15480">MIWAITSVLAFYLGALNTLLARVAGTCTQGEADRLWGVVISIPFYLVAVLGLFQTKYLRAATIACSPVFLFTLWQAAFAVRLSFDILVYDASACEVLEGMPYPNSGAEIAFAVLWPLVGFGTLVALTLVYILRRPQNGLGQR</sequence>
<dbReference type="EMBL" id="FMAF01000012">
    <property type="protein sequence ID" value="SCB39906.1"/>
    <property type="molecule type" value="Genomic_DNA"/>
</dbReference>
<dbReference type="AlphaFoldDB" id="A0A1C3WJ77"/>
<protein>
    <submittedName>
        <fullName evidence="2">Uncharacterized protein</fullName>
    </submittedName>
</protein>
<gene>
    <name evidence="2" type="ORF">GA0061101_11281</name>
</gene>
<evidence type="ECO:0000256" key="1">
    <source>
        <dbReference type="SAM" id="Phobius"/>
    </source>
</evidence>
<keyword evidence="1" id="KW-1133">Transmembrane helix</keyword>
<feature type="transmembrane region" description="Helical" evidence="1">
    <location>
        <begin position="109"/>
        <end position="132"/>
    </location>
</feature>
<keyword evidence="1" id="KW-0812">Transmembrane</keyword>
<evidence type="ECO:0000313" key="2">
    <source>
        <dbReference type="EMBL" id="SCB39906.1"/>
    </source>
</evidence>
<accession>A0A1C3WJ77</accession>
<dbReference type="Proteomes" id="UP000199205">
    <property type="component" value="Unassembled WGS sequence"/>
</dbReference>
<dbReference type="OrthoDB" id="8401679at2"/>
<keyword evidence="1" id="KW-0472">Membrane</keyword>
<name>A0A1C3WJ77_9HYPH</name>
<evidence type="ECO:0000313" key="3">
    <source>
        <dbReference type="Proteomes" id="UP000199205"/>
    </source>
</evidence>
<proteinExistence type="predicted"/>